<comment type="subcellular location">
    <subcellularLocation>
        <location evidence="1">Virion</location>
    </subcellularLocation>
</comment>
<dbReference type="Pfam" id="PF00898">
    <property type="entry name" value="Orbi_VP2"/>
    <property type="match status" value="1"/>
</dbReference>
<reference evidence="7 8" key="1">
    <citation type="journal article" date="2016" name="Arch. Virol.">
        <title>Complete genome sequence of a Chuzan virus strain isolated for the first time in mainland China.</title>
        <authorList>
            <person name="Yang H."/>
            <person name="Xiao L."/>
            <person name="Meng J."/>
            <person name="Xiong H."/>
            <person name="Gao L."/>
            <person name="Liao D."/>
            <person name="Li H."/>
        </authorList>
    </citation>
    <scope>NUCLEOTIDE SEQUENCE [LARGE SCALE GENOMIC DNA]</scope>
    <source>
        <strain evidence="7">SZ187</strain>
    </source>
</reference>
<organism evidence="7 8">
    <name type="scientific">Palyam virus</name>
    <dbReference type="NCBI Taxonomy" id="40059"/>
    <lineage>
        <taxon>Viruses</taxon>
        <taxon>Riboviria</taxon>
        <taxon>Orthornavirae</taxon>
        <taxon>Duplornaviricota</taxon>
        <taxon>Resentoviricetes</taxon>
        <taxon>Reovirales</taxon>
        <taxon>Sedoreoviridae</taxon>
        <taxon>Orbivirus</taxon>
        <taxon>Orbivirus palyamense</taxon>
    </lineage>
</organism>
<keyword evidence="4" id="KW-0167">Capsid protein</keyword>
<evidence type="ECO:0000313" key="7">
    <source>
        <dbReference type="EMBL" id="ALW83179.1"/>
    </source>
</evidence>
<keyword evidence="5" id="KW-0946">Virion</keyword>
<evidence type="ECO:0000256" key="2">
    <source>
        <dbReference type="ARBA" id="ARBA00008722"/>
    </source>
</evidence>
<sequence length="1002" mass="117404">MDEFSLCIVKEIPEEHSAHIVHHELALSEEDKVKWTEKKRGRIKKDQSNREYDERRTHQREGLFQLISTKPIYDAWNIIDGDEGRRTFPNYCDLFNIVMRSRKGPRNKPANIKRTYYEHIPTSIQAEESLYTQIRSFRDYKCGKICVEPYVGSISVDPTYSDFTMQMRVPLHRKKCDAFPGENLYESALRGHFTIDVPKQRGLGASYSVQTDNIIESVVGESGITSRQFQEISRLGEGHPLKIIYTNMLIEFRVEEVLRGMQAYSCKTYGTFDGMIDEQSLTRKLTWRVRKIMSYDERDLYDFKKKEKAFLDEWKRKIEQQGGIINSPAKFSTYDQNLSVLKTQFQSQYNFDITTGGPLWQAYVQTAGGRINVEDWLKWMFKVKYCGDSRYYSDDRIVRYESAIKRIAIEDWMEWKKRILMIVIALVLENNGCLEYGRKHWYSTILQACLDLDPQVIRYFREKVGAEAVCGVEISDPTSDLGNYSNRSSRTVSYVEMKWECDEIRTDAPIRAINWDILEKNNVLFIQQGFGVVSKNTDGYFDDISVHAFLSYSTFEREGRNLKIHWIYDEEWKKPKRFYSYHYKITREESIMNNFFGKNVYEVKGRKYPYPYTEIAPHTREYLQETLMIGNVREPYDGVNERWKWVENELQMRGTIDRVNANFNDRCFVSEWGRCIYFEFGRLIHLLFRRITSKGPHPMFSDFEKDSRLEKMNYIIPTRNPSTLADALLDAIADIEGSQRLTVDALFYVTHAVDKVAALVNVLPFFKKMVDSSTRQSMYSLNMIPLLLILSPYGTIKENKVPVLIYTEQGMRMIPVSVDNVKSSQNISDWGMYLEGFMSEESGETLLTEKEQMIKIAFLRYYSELKIDNRFLQHRRQYKLEMLESWIGVNCRGYVDVLLQMIPIRTPKRGFLLLALCDSSEVYPYVVARARRLFESVLTSNHGIVLINVDNDEVIHDKLIDISVSRYSKLEGDQPAVIWLIQTENSKFGNKHMIAKLMNDIA</sequence>
<dbReference type="Proteomes" id="UP000148311">
    <property type="component" value="Genome"/>
</dbReference>
<name>A0A0U4A4K2_9REOV</name>
<evidence type="ECO:0000256" key="3">
    <source>
        <dbReference type="ARBA" id="ARBA00015347"/>
    </source>
</evidence>
<dbReference type="GO" id="GO:0005198">
    <property type="term" value="F:structural molecule activity"/>
    <property type="evidence" value="ECO:0007669"/>
    <property type="project" value="InterPro"/>
</dbReference>
<comment type="similarity">
    <text evidence="2">Belongs to the orbivirus VP2 family.</text>
</comment>
<evidence type="ECO:0000256" key="4">
    <source>
        <dbReference type="ARBA" id="ARBA00022561"/>
    </source>
</evidence>
<dbReference type="GO" id="GO:0039625">
    <property type="term" value="C:viral inner capsid"/>
    <property type="evidence" value="ECO:0007669"/>
    <property type="project" value="UniProtKB-KW"/>
</dbReference>
<protein>
    <recommendedName>
        <fullName evidence="3">Outer capsid protein VP2</fullName>
    </recommendedName>
</protein>
<accession>A0A0U4A4K2</accession>
<evidence type="ECO:0000313" key="8">
    <source>
        <dbReference type="Proteomes" id="UP000148311"/>
    </source>
</evidence>
<dbReference type="InterPro" id="IPR001742">
    <property type="entry name" value="Capsid_VP2_Orbivir"/>
</dbReference>
<evidence type="ECO:0000256" key="6">
    <source>
        <dbReference type="ARBA" id="ARBA00022996"/>
    </source>
</evidence>
<keyword evidence="6" id="KW-1153">Inner capsid protein</keyword>
<dbReference type="EMBL" id="KT002589">
    <property type="protein sequence ID" value="ALW83179.1"/>
    <property type="molecule type" value="Genomic_RNA"/>
</dbReference>
<evidence type="ECO:0000256" key="1">
    <source>
        <dbReference type="ARBA" id="ARBA00004328"/>
    </source>
</evidence>
<evidence type="ECO:0000256" key="5">
    <source>
        <dbReference type="ARBA" id="ARBA00022844"/>
    </source>
</evidence>
<proteinExistence type="inferred from homology"/>